<proteinExistence type="predicted"/>
<feature type="compositionally biased region" description="Gly residues" evidence="1">
    <location>
        <begin position="1"/>
        <end position="10"/>
    </location>
</feature>
<gene>
    <name evidence="2" type="ORF">JTE90_002217</name>
</gene>
<evidence type="ECO:0000313" key="2">
    <source>
        <dbReference type="EMBL" id="KAG8155881.1"/>
    </source>
</evidence>
<protein>
    <submittedName>
        <fullName evidence="2">Uncharacterized protein</fullName>
    </submittedName>
</protein>
<reference evidence="2 3" key="1">
    <citation type="journal article" date="2022" name="Nat. Ecol. Evol.">
        <title>A masculinizing supergene underlies an exaggerated male reproductive morph in a spider.</title>
        <authorList>
            <person name="Hendrickx F."/>
            <person name="De Corte Z."/>
            <person name="Sonet G."/>
            <person name="Van Belleghem S.M."/>
            <person name="Kostlbacher S."/>
            <person name="Vangestel C."/>
        </authorList>
    </citation>
    <scope>NUCLEOTIDE SEQUENCE [LARGE SCALE GENOMIC DNA]</scope>
    <source>
        <strain evidence="2">W744_W776</strain>
    </source>
</reference>
<evidence type="ECO:0000256" key="1">
    <source>
        <dbReference type="SAM" id="MobiDB-lite"/>
    </source>
</evidence>
<comment type="caution">
    <text evidence="2">The sequence shown here is derived from an EMBL/GenBank/DDBJ whole genome shotgun (WGS) entry which is preliminary data.</text>
</comment>
<keyword evidence="3" id="KW-1185">Reference proteome</keyword>
<dbReference type="EMBL" id="JAFNEN010006515">
    <property type="protein sequence ID" value="KAG8155881.1"/>
    <property type="molecule type" value="Genomic_DNA"/>
</dbReference>
<dbReference type="Proteomes" id="UP000827092">
    <property type="component" value="Unassembled WGS sequence"/>
</dbReference>
<organism evidence="2 3">
    <name type="scientific">Oedothorax gibbosus</name>
    <dbReference type="NCBI Taxonomy" id="931172"/>
    <lineage>
        <taxon>Eukaryota</taxon>
        <taxon>Metazoa</taxon>
        <taxon>Ecdysozoa</taxon>
        <taxon>Arthropoda</taxon>
        <taxon>Chelicerata</taxon>
        <taxon>Arachnida</taxon>
        <taxon>Araneae</taxon>
        <taxon>Araneomorphae</taxon>
        <taxon>Entelegynae</taxon>
        <taxon>Araneoidea</taxon>
        <taxon>Linyphiidae</taxon>
        <taxon>Erigoninae</taxon>
        <taxon>Oedothorax</taxon>
    </lineage>
</organism>
<feature type="region of interest" description="Disordered" evidence="1">
    <location>
        <begin position="39"/>
        <end position="63"/>
    </location>
</feature>
<sequence>MKVTGGGGRRISGSPFPRSGAHGTAAFIVEVAEFERTRWDPKGWETMPGQDEARGNSGGGGPLEVLTLQTRSSDLGLAALKNNRTI</sequence>
<accession>A0AAV6TDV5</accession>
<dbReference type="AlphaFoldDB" id="A0AAV6TDV5"/>
<feature type="region of interest" description="Disordered" evidence="1">
    <location>
        <begin position="1"/>
        <end position="22"/>
    </location>
</feature>
<name>A0AAV6TDV5_9ARAC</name>
<evidence type="ECO:0000313" key="3">
    <source>
        <dbReference type="Proteomes" id="UP000827092"/>
    </source>
</evidence>